<feature type="transmembrane region" description="Helical" evidence="1">
    <location>
        <begin position="140"/>
        <end position="160"/>
    </location>
</feature>
<evidence type="ECO:0000313" key="4">
    <source>
        <dbReference type="Proteomes" id="UP000054537"/>
    </source>
</evidence>
<organism evidence="3 4">
    <name type="scientific">Actinoplanes utahensis</name>
    <dbReference type="NCBI Taxonomy" id="1869"/>
    <lineage>
        <taxon>Bacteria</taxon>
        <taxon>Bacillati</taxon>
        <taxon>Actinomycetota</taxon>
        <taxon>Actinomycetes</taxon>
        <taxon>Micromonosporales</taxon>
        <taxon>Micromonosporaceae</taxon>
        <taxon>Actinoplanes</taxon>
    </lineage>
</organism>
<dbReference type="eggNOG" id="COG2199">
    <property type="taxonomic scope" value="Bacteria"/>
</dbReference>
<dbReference type="RefSeq" id="WP_043524342.1">
    <property type="nucleotide sequence ID" value="NZ_JRTT01000011.1"/>
</dbReference>
<feature type="transmembrane region" description="Helical" evidence="1">
    <location>
        <begin position="108"/>
        <end position="128"/>
    </location>
</feature>
<keyword evidence="4" id="KW-1185">Reference proteome</keyword>
<feature type="transmembrane region" description="Helical" evidence="1">
    <location>
        <begin position="39"/>
        <end position="59"/>
    </location>
</feature>
<feature type="chain" id="PRO_5002022884" evidence="2">
    <location>
        <begin position="30"/>
        <end position="194"/>
    </location>
</feature>
<evidence type="ECO:0000256" key="2">
    <source>
        <dbReference type="SAM" id="SignalP"/>
    </source>
</evidence>
<keyword evidence="1" id="KW-1133">Transmembrane helix</keyword>
<accession>A0A0A6XBG0</accession>
<reference evidence="3 4" key="1">
    <citation type="submission" date="2014-10" db="EMBL/GenBank/DDBJ databases">
        <title>Draft genome sequence of Actinoplanes utahensis NRRL 12052.</title>
        <authorList>
            <person name="Velasco-Bucheli B."/>
            <person name="del Cerro C."/>
            <person name="Hormigo D."/>
            <person name="Garcia J.L."/>
            <person name="Acebal C."/>
            <person name="Arroyo M."/>
            <person name="de la Mata I."/>
        </authorList>
    </citation>
    <scope>NUCLEOTIDE SEQUENCE [LARGE SCALE GENOMIC DNA]</scope>
    <source>
        <strain evidence="3 4">NRRL 12052</strain>
    </source>
</reference>
<dbReference type="STRING" id="1869.MB27_11910"/>
<feature type="signal peptide" evidence="2">
    <location>
        <begin position="1"/>
        <end position="29"/>
    </location>
</feature>
<name>A0A0A6XBG0_ACTUT</name>
<proteinExistence type="predicted"/>
<evidence type="ECO:0000256" key="1">
    <source>
        <dbReference type="SAM" id="Phobius"/>
    </source>
</evidence>
<gene>
    <name evidence="3" type="ORF">MB27_11910</name>
</gene>
<sequence>MTVVPSLRRDPVLIAVALVALLSSSTALADTGGRVMGAVIWPALVGLCAVTAADGFRIGRAPHTTGAERRMWGSVCLAATVFMVSDAWQFGVFLREPDSMAASIGGPAYSAGIFAGTVCLVWSLLVMPLDYGTRRERVRFLLDAATVLVFAATLGGYFTVTAGAAGVRGRAGGSRCCSARPSTWWRCSPWSSCC</sequence>
<keyword evidence="2" id="KW-0732">Signal</keyword>
<protein>
    <submittedName>
        <fullName evidence="3">Uncharacterized protein</fullName>
    </submittedName>
</protein>
<dbReference type="Proteomes" id="UP000054537">
    <property type="component" value="Unassembled WGS sequence"/>
</dbReference>
<keyword evidence="1" id="KW-0812">Transmembrane</keyword>
<evidence type="ECO:0000313" key="3">
    <source>
        <dbReference type="EMBL" id="KHD77427.1"/>
    </source>
</evidence>
<comment type="caution">
    <text evidence="3">The sequence shown here is derived from an EMBL/GenBank/DDBJ whole genome shotgun (WGS) entry which is preliminary data.</text>
</comment>
<feature type="transmembrane region" description="Helical" evidence="1">
    <location>
        <begin position="71"/>
        <end position="88"/>
    </location>
</feature>
<keyword evidence="1" id="KW-0472">Membrane</keyword>
<dbReference type="OrthoDB" id="9973629at2"/>
<dbReference type="EMBL" id="JRTT01000011">
    <property type="protein sequence ID" value="KHD77427.1"/>
    <property type="molecule type" value="Genomic_DNA"/>
</dbReference>
<dbReference type="AlphaFoldDB" id="A0A0A6XBG0"/>